<accession>A0A437S6P7</accession>
<dbReference type="Proteomes" id="UP000288812">
    <property type="component" value="Unassembled WGS sequence"/>
</dbReference>
<dbReference type="EMBL" id="RLIH01000008">
    <property type="protein sequence ID" value="RVU54628.1"/>
    <property type="molecule type" value="Genomic_DNA"/>
</dbReference>
<evidence type="ECO:0000256" key="1">
    <source>
        <dbReference type="SAM" id="Phobius"/>
    </source>
</evidence>
<proteinExistence type="predicted"/>
<reference evidence="2 3" key="1">
    <citation type="submission" date="2018-11" db="EMBL/GenBank/DDBJ databases">
        <title>Genome sequencing and assembly of Anaerosphaera sp. nov., GS7-6-2.</title>
        <authorList>
            <person name="Rettenmaier R."/>
            <person name="Liebl W."/>
            <person name="Zverlov V."/>
        </authorList>
    </citation>
    <scope>NUCLEOTIDE SEQUENCE [LARGE SCALE GENOMIC DNA]</scope>
    <source>
        <strain evidence="2 3">GS7-6-2</strain>
    </source>
</reference>
<name>A0A437S6P7_9FIRM</name>
<keyword evidence="1" id="KW-0472">Membrane</keyword>
<gene>
    <name evidence="2" type="ORF">EF514_06810</name>
</gene>
<keyword evidence="3" id="KW-1185">Reference proteome</keyword>
<feature type="transmembrane region" description="Helical" evidence="1">
    <location>
        <begin position="6"/>
        <end position="24"/>
    </location>
</feature>
<comment type="caution">
    <text evidence="2">The sequence shown here is derived from an EMBL/GenBank/DDBJ whole genome shotgun (WGS) entry which is preliminary data.</text>
</comment>
<keyword evidence="1" id="KW-0812">Transmembrane</keyword>
<evidence type="ECO:0000313" key="2">
    <source>
        <dbReference type="EMBL" id="RVU54628.1"/>
    </source>
</evidence>
<organism evidence="2 3">
    <name type="scientific">Anaerosphaera multitolerans</name>
    <dbReference type="NCBI Taxonomy" id="2487351"/>
    <lineage>
        <taxon>Bacteria</taxon>
        <taxon>Bacillati</taxon>
        <taxon>Bacillota</taxon>
        <taxon>Tissierellia</taxon>
        <taxon>Tissierellales</taxon>
        <taxon>Peptoniphilaceae</taxon>
        <taxon>Anaerosphaera</taxon>
    </lineage>
</organism>
<keyword evidence="1" id="KW-1133">Transmembrane helix</keyword>
<dbReference type="AlphaFoldDB" id="A0A437S6P7"/>
<sequence length="162" mass="18715">MDKVKLVISALVVIILTVFIFEGYRIYTISEKSLQGESEKIIAKEVSISNGIKLLKKEKLNNSYILIYEHNGRNIIVEYSKSIFLNRYRLENFTANVDLSKKYTSLITNGMYHDVYSISKQGNNINVETKTERNESFILNVLFLSLIIGITYFISKKSVERK</sequence>
<protein>
    <submittedName>
        <fullName evidence="2">Uncharacterized protein</fullName>
    </submittedName>
</protein>
<evidence type="ECO:0000313" key="3">
    <source>
        <dbReference type="Proteomes" id="UP000288812"/>
    </source>
</evidence>
<feature type="transmembrane region" description="Helical" evidence="1">
    <location>
        <begin position="137"/>
        <end position="155"/>
    </location>
</feature>
<dbReference type="RefSeq" id="WP_127724676.1">
    <property type="nucleotide sequence ID" value="NZ_RLIH01000008.1"/>
</dbReference>